<evidence type="ECO:0000313" key="1">
    <source>
        <dbReference type="EMBL" id="QDT29511.1"/>
    </source>
</evidence>
<sequence>MISRRRLTFQLTPLLDLLLIVIFAQFMDTQETTARIEQRAETKVTQAEQQVAQLEKRSAAEQERLLQLTTENAKALQSIEKSREAYETSQKSFRMLQQQSEKTQMEQSEQIERLRDQRDRVGELVQQLFQLPEDTLDPLLKSKGTPDSPETREQRERIRKQLKELAEARGEDVVRHFLTYDELTKRSDIWDLYLTENGVFQLQIGDKSADFRAATKEEFVDRFYAVYKTTPQPKSLVIILFSYGDAKASVRFAATQGLPLVAERMRADSSGRTRFEYAVMGFVPQSTVSTKKQPAESR</sequence>
<accession>A0A517QD15</accession>
<organism evidence="1 2">
    <name type="scientific">Gimesia panareensis</name>
    <dbReference type="NCBI Taxonomy" id="2527978"/>
    <lineage>
        <taxon>Bacteria</taxon>
        <taxon>Pseudomonadati</taxon>
        <taxon>Planctomycetota</taxon>
        <taxon>Planctomycetia</taxon>
        <taxon>Planctomycetales</taxon>
        <taxon>Planctomycetaceae</taxon>
        <taxon>Gimesia</taxon>
    </lineage>
</organism>
<dbReference type="EMBL" id="CP037421">
    <property type="protein sequence ID" value="QDT29511.1"/>
    <property type="molecule type" value="Genomic_DNA"/>
</dbReference>
<keyword evidence="2" id="KW-1185">Reference proteome</keyword>
<dbReference type="Proteomes" id="UP000315647">
    <property type="component" value="Chromosome"/>
</dbReference>
<protein>
    <submittedName>
        <fullName evidence="1">Uncharacterized protein</fullName>
    </submittedName>
</protein>
<dbReference type="RefSeq" id="WP_145113549.1">
    <property type="nucleotide sequence ID" value="NZ_CP036277.1"/>
</dbReference>
<proteinExistence type="predicted"/>
<dbReference type="AlphaFoldDB" id="A0A517QD15"/>
<name>A0A517QD15_9PLAN</name>
<reference evidence="1 2" key="1">
    <citation type="submission" date="2019-03" db="EMBL/GenBank/DDBJ databases">
        <title>Deep-cultivation of Planctomycetes and their phenomic and genomic characterization uncovers novel biology.</title>
        <authorList>
            <person name="Wiegand S."/>
            <person name="Jogler M."/>
            <person name="Boedeker C."/>
            <person name="Pinto D."/>
            <person name="Vollmers J."/>
            <person name="Rivas-Marin E."/>
            <person name="Kohn T."/>
            <person name="Peeters S.H."/>
            <person name="Heuer A."/>
            <person name="Rast P."/>
            <person name="Oberbeckmann S."/>
            <person name="Bunk B."/>
            <person name="Jeske O."/>
            <person name="Meyerdierks A."/>
            <person name="Storesund J.E."/>
            <person name="Kallscheuer N."/>
            <person name="Luecker S."/>
            <person name="Lage O.M."/>
            <person name="Pohl T."/>
            <person name="Merkel B.J."/>
            <person name="Hornburger P."/>
            <person name="Mueller R.-W."/>
            <person name="Bruemmer F."/>
            <person name="Labrenz M."/>
            <person name="Spormann A.M."/>
            <person name="Op den Camp H."/>
            <person name="Overmann J."/>
            <person name="Amann R."/>
            <person name="Jetten M.S.M."/>
            <person name="Mascher T."/>
            <person name="Medema M.H."/>
            <person name="Devos D.P."/>
            <person name="Kaster A.-K."/>
            <person name="Ovreas L."/>
            <person name="Rohde M."/>
            <person name="Galperin M.Y."/>
            <person name="Jogler C."/>
        </authorList>
    </citation>
    <scope>NUCLEOTIDE SEQUENCE [LARGE SCALE GENOMIC DNA]</scope>
    <source>
        <strain evidence="1 2">Enr10</strain>
    </source>
</reference>
<gene>
    <name evidence="1" type="ORF">Enr10x_48660</name>
</gene>
<evidence type="ECO:0000313" key="2">
    <source>
        <dbReference type="Proteomes" id="UP000315647"/>
    </source>
</evidence>
<accession>A0A518ACX7</accession>